<dbReference type="KEGG" id="boz:DBV39_06475"/>
<evidence type="ECO:0000313" key="3">
    <source>
        <dbReference type="Proteomes" id="UP000244571"/>
    </source>
</evidence>
<evidence type="ECO:0000313" key="2">
    <source>
        <dbReference type="EMBL" id="AWB33408.1"/>
    </source>
</evidence>
<evidence type="ECO:0000256" key="1">
    <source>
        <dbReference type="SAM" id="MobiDB-lite"/>
    </source>
</evidence>
<accession>A0A2R4XI02</accession>
<feature type="compositionally biased region" description="Low complexity" evidence="1">
    <location>
        <begin position="1"/>
        <end position="14"/>
    </location>
</feature>
<protein>
    <submittedName>
        <fullName evidence="2">Uncharacterized protein</fullName>
    </submittedName>
</protein>
<dbReference type="Proteomes" id="UP000244571">
    <property type="component" value="Chromosome"/>
</dbReference>
<gene>
    <name evidence="2" type="ORF">DBV39_06475</name>
</gene>
<feature type="region of interest" description="Disordered" evidence="1">
    <location>
        <begin position="1"/>
        <end position="21"/>
    </location>
</feature>
<keyword evidence="3" id="KW-1185">Reference proteome</keyword>
<dbReference type="AlphaFoldDB" id="A0A2R4XI02"/>
<proteinExistence type="predicted"/>
<organism evidence="2 3">
    <name type="scientific">Orrella marina</name>
    <dbReference type="NCBI Taxonomy" id="2163011"/>
    <lineage>
        <taxon>Bacteria</taxon>
        <taxon>Pseudomonadati</taxon>
        <taxon>Pseudomonadota</taxon>
        <taxon>Betaproteobacteria</taxon>
        <taxon>Burkholderiales</taxon>
        <taxon>Alcaligenaceae</taxon>
        <taxon>Orrella</taxon>
    </lineage>
</organism>
<sequence>MHNNLPAEPNAPDAADPKRPVLEPSWFNRLTGGLDRSATRAREVIESIASQIEYQSRWCLETGPGGEITLKILSHDPRNSLTLAITLTNHELILAITPDPSGWLRITIHPADAAKSDEPLFECWLDQPYEEFEFWPGIHDPANTPSLSGPTPIAPGRMGKRMNWISIEATAWPSHSIIHRLSNSHGFVVASQADEN</sequence>
<dbReference type="RefSeq" id="WP_108620837.1">
    <property type="nucleotide sequence ID" value="NZ_CP028901.1"/>
</dbReference>
<reference evidence="2 3" key="1">
    <citation type="submission" date="2018-04" db="EMBL/GenBank/DDBJ databases">
        <title>Bordetella sp. HZ20 isolated from seawater.</title>
        <authorList>
            <person name="Sun C."/>
        </authorList>
    </citation>
    <scope>NUCLEOTIDE SEQUENCE [LARGE SCALE GENOMIC DNA]</scope>
    <source>
        <strain evidence="2 3">HZ20</strain>
    </source>
</reference>
<name>A0A2R4XI02_9BURK</name>
<dbReference type="EMBL" id="CP028901">
    <property type="protein sequence ID" value="AWB33408.1"/>
    <property type="molecule type" value="Genomic_DNA"/>
</dbReference>
<dbReference type="OrthoDB" id="7961542at2"/>